<keyword evidence="3" id="KW-1185">Reference proteome</keyword>
<evidence type="ECO:0000313" key="2">
    <source>
        <dbReference type="EMBL" id="RQX02549.1"/>
    </source>
</evidence>
<comment type="caution">
    <text evidence="2">The sequence shown here is derived from an EMBL/GenBank/DDBJ whole genome shotgun (WGS) entry which is preliminary data.</text>
</comment>
<dbReference type="Proteomes" id="UP000282312">
    <property type="component" value="Unassembled WGS sequence"/>
</dbReference>
<evidence type="ECO:0000256" key="1">
    <source>
        <dbReference type="SAM" id="Phobius"/>
    </source>
</evidence>
<keyword evidence="1" id="KW-1133">Transmembrane helix</keyword>
<evidence type="ECO:0000313" key="3">
    <source>
        <dbReference type="Proteomes" id="UP000282312"/>
    </source>
</evidence>
<feature type="transmembrane region" description="Helical" evidence="1">
    <location>
        <begin position="195"/>
        <end position="225"/>
    </location>
</feature>
<protein>
    <submittedName>
        <fullName evidence="2">Uncharacterized protein</fullName>
    </submittedName>
</protein>
<feature type="transmembrane region" description="Helical" evidence="1">
    <location>
        <begin position="17"/>
        <end position="35"/>
    </location>
</feature>
<dbReference type="RefSeq" id="WP_124773145.1">
    <property type="nucleotide sequence ID" value="NZ_JBEZFR010000013.1"/>
</dbReference>
<dbReference type="AlphaFoldDB" id="A0A3N9WPC3"/>
<gene>
    <name evidence="2" type="ORF">DLJ59_15070</name>
</gene>
<organism evidence="2 3">
    <name type="scientific">Micromonospora inaquosa</name>
    <dbReference type="NCBI Taxonomy" id="2203716"/>
    <lineage>
        <taxon>Bacteria</taxon>
        <taxon>Bacillati</taxon>
        <taxon>Actinomycetota</taxon>
        <taxon>Actinomycetes</taxon>
        <taxon>Micromonosporales</taxon>
        <taxon>Micromonosporaceae</taxon>
        <taxon>Micromonospora</taxon>
    </lineage>
</organism>
<keyword evidence="1" id="KW-0472">Membrane</keyword>
<proteinExistence type="predicted"/>
<sequence>MTDSGEYGRRPDRWRPALGPLGAVWVAGAAFAIAPCHDPRRLDLASNAADGWPPAASAAAAFVLVWAAIGLLVPLLAEPIAALWLGQWPIGAGALTARRRERWSRADQLVDRLASEGASAESQARAVARRTAIAPAPPRRPTWMGDRWFAVEQRIAGAYGLDLVTVWPRLWLALPEPARAELRAAKAGWDRSAQLAAWAGAFAALGLAWWPPLCVAAVLGVAGWLRGRAAVAYRADLIEAAFDLHAARLPGLLVGLDTDAGRRLSAHLRKGT</sequence>
<name>A0A3N9WPC3_9ACTN</name>
<reference evidence="2 3" key="1">
    <citation type="submission" date="2018-05" db="EMBL/GenBank/DDBJ databases">
        <title>Micromonospora from Atacama Desert.</title>
        <authorList>
            <person name="Carro L."/>
            <person name="Goodfellow M."/>
            <person name="Klenk H.-P."/>
        </authorList>
    </citation>
    <scope>NUCLEOTIDE SEQUENCE [LARGE SCALE GENOMIC DNA]</scope>
    <source>
        <strain evidence="2 3">LB39</strain>
    </source>
</reference>
<dbReference type="OrthoDB" id="529448at2"/>
<dbReference type="EMBL" id="QGSZ01000205">
    <property type="protein sequence ID" value="RQX02549.1"/>
    <property type="molecule type" value="Genomic_DNA"/>
</dbReference>
<accession>A0A3N9WPC3</accession>
<feature type="transmembrane region" description="Helical" evidence="1">
    <location>
        <begin position="55"/>
        <end position="77"/>
    </location>
</feature>
<keyword evidence="1" id="KW-0812">Transmembrane</keyword>